<proteinExistence type="predicted"/>
<evidence type="ECO:0000313" key="2">
    <source>
        <dbReference type="Proteomes" id="UP001165378"/>
    </source>
</evidence>
<sequence>MYFGIILLPDDRAGAALAAYAQRVSADGPTIMCLGEKYLPHITLLHVDGTPEQAAELWDRCLSSVPATVEIHPTGVQFAAYAPDDIYLPDGGVYVGVEALRRSDLAAAHLRVLGHARDMGLRVLSGADEAFRPHVTLAALTATDRFTAPLPPAELLVPFDARLAWGEMGPHGTFSVIEASAP</sequence>
<dbReference type="SUPFAM" id="SSF55144">
    <property type="entry name" value="LigT-like"/>
    <property type="match status" value="1"/>
</dbReference>
<name>A0AA41U397_9ACTN</name>
<dbReference type="AlphaFoldDB" id="A0AA41U397"/>
<organism evidence="1 2">
    <name type="scientific">Yinghuangia soli</name>
    <dbReference type="NCBI Taxonomy" id="2908204"/>
    <lineage>
        <taxon>Bacteria</taxon>
        <taxon>Bacillati</taxon>
        <taxon>Actinomycetota</taxon>
        <taxon>Actinomycetes</taxon>
        <taxon>Kitasatosporales</taxon>
        <taxon>Streptomycetaceae</taxon>
        <taxon>Yinghuangia</taxon>
    </lineage>
</organism>
<dbReference type="GO" id="GO:0016874">
    <property type="term" value="F:ligase activity"/>
    <property type="evidence" value="ECO:0007669"/>
    <property type="project" value="UniProtKB-KW"/>
</dbReference>
<dbReference type="EMBL" id="JAKFHA010000005">
    <property type="protein sequence ID" value="MCF2527864.1"/>
    <property type="molecule type" value="Genomic_DNA"/>
</dbReference>
<keyword evidence="1" id="KW-0436">Ligase</keyword>
<evidence type="ECO:0000313" key="1">
    <source>
        <dbReference type="EMBL" id="MCF2527864.1"/>
    </source>
</evidence>
<dbReference type="RefSeq" id="WP_235052034.1">
    <property type="nucleotide sequence ID" value="NZ_JAKFHA010000005.1"/>
</dbReference>
<comment type="caution">
    <text evidence="1">The sequence shown here is derived from an EMBL/GenBank/DDBJ whole genome shotgun (WGS) entry which is preliminary data.</text>
</comment>
<accession>A0AA41U397</accession>
<dbReference type="Proteomes" id="UP001165378">
    <property type="component" value="Unassembled WGS sequence"/>
</dbReference>
<reference evidence="1" key="1">
    <citation type="submission" date="2022-01" db="EMBL/GenBank/DDBJ databases">
        <title>Genome-Based Taxonomic Classification of the Phylum Actinobacteria.</title>
        <authorList>
            <person name="Gao Y."/>
        </authorList>
    </citation>
    <scope>NUCLEOTIDE SEQUENCE</scope>
    <source>
        <strain evidence="1">KLBMP 8922</strain>
    </source>
</reference>
<dbReference type="Gene3D" id="3.90.1140.10">
    <property type="entry name" value="Cyclic phosphodiesterase"/>
    <property type="match status" value="1"/>
</dbReference>
<protein>
    <submittedName>
        <fullName evidence="1">2'-5' RNA ligase family protein</fullName>
    </submittedName>
</protein>
<keyword evidence="2" id="KW-1185">Reference proteome</keyword>
<dbReference type="InterPro" id="IPR009097">
    <property type="entry name" value="Cyclic_Pdiesterase"/>
</dbReference>
<gene>
    <name evidence="1" type="ORF">LZ495_11630</name>
</gene>